<dbReference type="InterPro" id="IPR054539">
    <property type="entry name" value="Beta-prop_PDH"/>
</dbReference>
<reference evidence="8 9" key="1">
    <citation type="submission" date="2020-04" db="EMBL/GenBank/DDBJ databases">
        <authorList>
            <person name="De Canck E."/>
        </authorList>
    </citation>
    <scope>NUCLEOTIDE SEQUENCE [LARGE SCALE GENOMIC DNA]</scope>
    <source>
        <strain evidence="8 9">LMG 29739</strain>
    </source>
</reference>
<proteinExistence type="predicted"/>
<evidence type="ECO:0000256" key="4">
    <source>
        <dbReference type="PROSITE-ProRule" id="PRU00433"/>
    </source>
</evidence>
<dbReference type="Pfam" id="PF00034">
    <property type="entry name" value="Cytochrom_C"/>
    <property type="match status" value="1"/>
</dbReference>
<keyword evidence="1 4" id="KW-0349">Heme</keyword>
<evidence type="ECO:0000256" key="5">
    <source>
        <dbReference type="SAM" id="MobiDB-lite"/>
    </source>
</evidence>
<gene>
    <name evidence="8" type="ORF">LMG29739_00129</name>
</gene>
<dbReference type="Gene3D" id="1.10.760.10">
    <property type="entry name" value="Cytochrome c-like domain"/>
    <property type="match status" value="1"/>
</dbReference>
<dbReference type="InterPro" id="IPR011042">
    <property type="entry name" value="6-blade_b-propeller_TolB-like"/>
</dbReference>
<dbReference type="Pfam" id="PF22807">
    <property type="entry name" value="TrAA12"/>
    <property type="match status" value="1"/>
</dbReference>
<dbReference type="AlphaFoldDB" id="A0A6J5CZI6"/>
<keyword evidence="9" id="KW-1185">Reference proteome</keyword>
<dbReference type="InterPro" id="IPR011041">
    <property type="entry name" value="Quinoprot_gluc/sorb_DH_b-prop"/>
</dbReference>
<dbReference type="InterPro" id="IPR036909">
    <property type="entry name" value="Cyt_c-like_dom_sf"/>
</dbReference>
<dbReference type="PANTHER" id="PTHR33546:SF1">
    <property type="entry name" value="LARGE, MULTIFUNCTIONAL SECRETED PROTEIN"/>
    <property type="match status" value="1"/>
</dbReference>
<protein>
    <recommendedName>
        <fullName evidence="7">Cytochrome c domain-containing protein</fullName>
    </recommendedName>
</protein>
<dbReference type="PANTHER" id="PTHR33546">
    <property type="entry name" value="LARGE, MULTIFUNCTIONAL SECRETED PROTEIN-RELATED"/>
    <property type="match status" value="1"/>
</dbReference>
<feature type="domain" description="Cytochrome c" evidence="7">
    <location>
        <begin position="510"/>
        <end position="602"/>
    </location>
</feature>
<evidence type="ECO:0000259" key="7">
    <source>
        <dbReference type="PROSITE" id="PS51007"/>
    </source>
</evidence>
<dbReference type="PROSITE" id="PS51318">
    <property type="entry name" value="TAT"/>
    <property type="match status" value="1"/>
</dbReference>
<keyword evidence="6" id="KW-0732">Signal</keyword>
<name>A0A6J5CZI6_9BURK</name>
<accession>A0A6J5CZI6</accession>
<dbReference type="SUPFAM" id="SSF50952">
    <property type="entry name" value="Soluble quinoprotein glucose dehydrogenase"/>
    <property type="match status" value="1"/>
</dbReference>
<dbReference type="GO" id="GO:0009055">
    <property type="term" value="F:electron transfer activity"/>
    <property type="evidence" value="ECO:0007669"/>
    <property type="project" value="InterPro"/>
</dbReference>
<feature type="signal peptide" evidence="6">
    <location>
        <begin position="1"/>
        <end position="32"/>
    </location>
</feature>
<dbReference type="GO" id="GO:0046872">
    <property type="term" value="F:metal ion binding"/>
    <property type="evidence" value="ECO:0007669"/>
    <property type="project" value="UniProtKB-KW"/>
</dbReference>
<dbReference type="SUPFAM" id="SSF46626">
    <property type="entry name" value="Cytochrome c"/>
    <property type="match status" value="1"/>
</dbReference>
<evidence type="ECO:0000313" key="8">
    <source>
        <dbReference type="EMBL" id="CAB3746215.1"/>
    </source>
</evidence>
<sequence>MRVTHASSARSVMRFLRLAGAAGLAALALALAAPDVPIAQAVHAAESVAQTCNNEATGITLPPGFCATVFADNIGHARQMAVGPDGTLYVNTWSGNYYKVNTPPPGGFLVALKDTRGDGRADVVQRFGESVADGAHGGTGIAFYNNAIYAESNDRIMRYALKSGDVAPSGKGDVIVSGLPTTGDHPMHPFAITPKGDLLVDLGSATNACEQQNRTPHSKGNQPCTEKETRGGIWRYDANRTGQTFSPAGRYVSGLRNGEGIALDAAGRIFSTQHGRDQLHEDWPEYFNAKQGQELPAEEIVELKQGADYGWPECYFDQAQKKLVLAPEYGGDGKKVGLCSGRTAPVAWFPGHWAPNDMVFYKTGSGAGSFPHAYDGGAFIAFHGSWNRAPGPQGGYNVVFQPFRNGKGAGAFTVFADGFAGAVKEPGQAAFRPSGVVVAQDGALFISDDIHGRIWRVTYRGGHPAAPVAAAATPPGAQSASRAELPPEGIHPDAGRAAAGLPVPPGSSAQQVALGARVFEGKVGGATCSGCHGSDGKGSGIGADLTAGTWLWSDGSLSGIQQTITQGVPHPKQHNGAMPPMGGVQLSQDDLKAVTAYVWALGHQSH</sequence>
<feature type="region of interest" description="Disordered" evidence="5">
    <location>
        <begin position="466"/>
        <end position="502"/>
    </location>
</feature>
<feature type="chain" id="PRO_5026834276" description="Cytochrome c domain-containing protein" evidence="6">
    <location>
        <begin position="33"/>
        <end position="606"/>
    </location>
</feature>
<dbReference type="EMBL" id="CADIKF010000001">
    <property type="protein sequence ID" value="CAB3746215.1"/>
    <property type="molecule type" value="Genomic_DNA"/>
</dbReference>
<dbReference type="Gene3D" id="2.120.10.30">
    <property type="entry name" value="TolB, C-terminal domain"/>
    <property type="match status" value="1"/>
</dbReference>
<evidence type="ECO:0000256" key="2">
    <source>
        <dbReference type="ARBA" id="ARBA00022723"/>
    </source>
</evidence>
<evidence type="ECO:0000313" key="9">
    <source>
        <dbReference type="Proteomes" id="UP000494329"/>
    </source>
</evidence>
<dbReference type="PROSITE" id="PS51007">
    <property type="entry name" value="CYTC"/>
    <property type="match status" value="1"/>
</dbReference>
<dbReference type="Proteomes" id="UP000494329">
    <property type="component" value="Unassembled WGS sequence"/>
</dbReference>
<keyword evidence="2 4" id="KW-0479">Metal-binding</keyword>
<organism evidence="8 9">
    <name type="scientific">Paraburkholderia solisilvae</name>
    <dbReference type="NCBI Taxonomy" id="624376"/>
    <lineage>
        <taxon>Bacteria</taxon>
        <taxon>Pseudomonadati</taxon>
        <taxon>Pseudomonadota</taxon>
        <taxon>Betaproteobacteria</taxon>
        <taxon>Burkholderiales</taxon>
        <taxon>Burkholderiaceae</taxon>
        <taxon>Paraburkholderia</taxon>
    </lineage>
</organism>
<keyword evidence="3 4" id="KW-0408">Iron</keyword>
<evidence type="ECO:0000256" key="6">
    <source>
        <dbReference type="SAM" id="SignalP"/>
    </source>
</evidence>
<dbReference type="InterPro" id="IPR006311">
    <property type="entry name" value="TAT_signal"/>
</dbReference>
<evidence type="ECO:0000256" key="1">
    <source>
        <dbReference type="ARBA" id="ARBA00022617"/>
    </source>
</evidence>
<dbReference type="GO" id="GO:0020037">
    <property type="term" value="F:heme binding"/>
    <property type="evidence" value="ECO:0007669"/>
    <property type="project" value="InterPro"/>
</dbReference>
<dbReference type="InterPro" id="IPR009056">
    <property type="entry name" value="Cyt_c-like_dom"/>
</dbReference>
<feature type="compositionally biased region" description="Low complexity" evidence="5">
    <location>
        <begin position="466"/>
        <end position="480"/>
    </location>
</feature>
<evidence type="ECO:0000256" key="3">
    <source>
        <dbReference type="ARBA" id="ARBA00023004"/>
    </source>
</evidence>